<feature type="transmembrane region" description="Helical" evidence="1">
    <location>
        <begin position="71"/>
        <end position="93"/>
    </location>
</feature>
<name>A0A7W6JBX5_9CAUL</name>
<feature type="transmembrane region" description="Helical" evidence="1">
    <location>
        <begin position="159"/>
        <end position="178"/>
    </location>
</feature>
<evidence type="ECO:0000313" key="3">
    <source>
        <dbReference type="Proteomes" id="UP000529946"/>
    </source>
</evidence>
<keyword evidence="3" id="KW-1185">Reference proteome</keyword>
<keyword evidence="1" id="KW-1133">Transmembrane helix</keyword>
<dbReference type="EMBL" id="JACIDM010000001">
    <property type="protein sequence ID" value="MBB4081372.1"/>
    <property type="molecule type" value="Genomic_DNA"/>
</dbReference>
<feature type="transmembrane region" description="Helical" evidence="1">
    <location>
        <begin position="40"/>
        <end position="59"/>
    </location>
</feature>
<dbReference type="AlphaFoldDB" id="A0A7W6JBX5"/>
<keyword evidence="1" id="KW-0472">Membrane</keyword>
<reference evidence="2 3" key="1">
    <citation type="submission" date="2020-08" db="EMBL/GenBank/DDBJ databases">
        <title>Genomic Encyclopedia of Type Strains, Phase IV (KMG-IV): sequencing the most valuable type-strain genomes for metagenomic binning, comparative biology and taxonomic classification.</title>
        <authorList>
            <person name="Goeker M."/>
        </authorList>
    </citation>
    <scope>NUCLEOTIDE SEQUENCE [LARGE SCALE GENOMIC DNA]</scope>
    <source>
        <strain evidence="2 3">DSM 23960</strain>
    </source>
</reference>
<gene>
    <name evidence="2" type="ORF">GGR12_000211</name>
</gene>
<sequence length="198" mass="21237">MPSFANVENVVKGVVSLIALLPGLALITRAIQLPLDLQQLMGGLALTAGVLVVLAVYLFGGRLKRLSAQKVGIAVLALGVVGLATSVYAFSYIGEHTIERSVDGETVQLVVPDRPTGQLATDMVYYQGDYVEAMHDPINGGRIARDIHAQAKPTLWAMIFWYTVAQTLLLAAMVLGAWKVADVLERRRGAARPTEQAA</sequence>
<proteinExistence type="predicted"/>
<dbReference type="RefSeq" id="WP_183201967.1">
    <property type="nucleotide sequence ID" value="NZ_BAAAER010000002.1"/>
</dbReference>
<evidence type="ECO:0000256" key="1">
    <source>
        <dbReference type="SAM" id="Phobius"/>
    </source>
</evidence>
<comment type="caution">
    <text evidence="2">The sequence shown here is derived from an EMBL/GenBank/DDBJ whole genome shotgun (WGS) entry which is preliminary data.</text>
</comment>
<protein>
    <submittedName>
        <fullName evidence="2">Uncharacterized protein</fullName>
    </submittedName>
</protein>
<dbReference type="Proteomes" id="UP000529946">
    <property type="component" value="Unassembled WGS sequence"/>
</dbReference>
<accession>A0A7W6JBX5</accession>
<evidence type="ECO:0000313" key="2">
    <source>
        <dbReference type="EMBL" id="MBB4081372.1"/>
    </source>
</evidence>
<keyword evidence="1" id="KW-0812">Transmembrane</keyword>
<organism evidence="2 3">
    <name type="scientific">Brevundimonas lenta</name>
    <dbReference type="NCBI Taxonomy" id="424796"/>
    <lineage>
        <taxon>Bacteria</taxon>
        <taxon>Pseudomonadati</taxon>
        <taxon>Pseudomonadota</taxon>
        <taxon>Alphaproteobacteria</taxon>
        <taxon>Caulobacterales</taxon>
        <taxon>Caulobacteraceae</taxon>
        <taxon>Brevundimonas</taxon>
    </lineage>
</organism>